<dbReference type="PRINTS" id="PR00320">
    <property type="entry name" value="GPROTEINBRPT"/>
</dbReference>
<feature type="compositionally biased region" description="Basic and acidic residues" evidence="4">
    <location>
        <begin position="489"/>
        <end position="501"/>
    </location>
</feature>
<feature type="repeat" description="WD" evidence="3">
    <location>
        <begin position="837"/>
        <end position="870"/>
    </location>
</feature>
<dbReference type="SUPFAM" id="SSF50998">
    <property type="entry name" value="Quinoprotein alcohol dehydrogenase-like"/>
    <property type="match status" value="1"/>
</dbReference>
<keyword evidence="1 3" id="KW-0853">WD repeat</keyword>
<dbReference type="CDD" id="cd00200">
    <property type="entry name" value="WD40"/>
    <property type="match status" value="1"/>
</dbReference>
<evidence type="ECO:0000313" key="6">
    <source>
        <dbReference type="Proteomes" id="UP000308730"/>
    </source>
</evidence>
<feature type="region of interest" description="Disordered" evidence="4">
    <location>
        <begin position="288"/>
        <end position="312"/>
    </location>
</feature>
<feature type="region of interest" description="Disordered" evidence="4">
    <location>
        <begin position="447"/>
        <end position="501"/>
    </location>
</feature>
<feature type="compositionally biased region" description="Basic and acidic residues" evidence="4">
    <location>
        <begin position="406"/>
        <end position="426"/>
    </location>
</feature>
<feature type="repeat" description="WD" evidence="3">
    <location>
        <begin position="585"/>
        <end position="627"/>
    </location>
</feature>
<dbReference type="InterPro" id="IPR020472">
    <property type="entry name" value="WD40_PAC1"/>
</dbReference>
<evidence type="ECO:0000256" key="2">
    <source>
        <dbReference type="ARBA" id="ARBA00022737"/>
    </source>
</evidence>
<dbReference type="PANTHER" id="PTHR19879:SF9">
    <property type="entry name" value="TRANSCRIPTION INITIATION FACTOR TFIID SUBUNIT 5"/>
    <property type="match status" value="1"/>
</dbReference>
<evidence type="ECO:0000256" key="3">
    <source>
        <dbReference type="PROSITE-ProRule" id="PRU00221"/>
    </source>
</evidence>
<feature type="repeat" description="WD" evidence="3">
    <location>
        <begin position="628"/>
        <end position="669"/>
    </location>
</feature>
<comment type="caution">
    <text evidence="5">The sequence shown here is derived from an EMBL/GenBank/DDBJ whole genome shotgun (WGS) entry which is preliminary data.</text>
</comment>
<proteinExistence type="predicted"/>
<gene>
    <name evidence="5" type="ORF">EUX98_g4615</name>
</gene>
<dbReference type="EMBL" id="SGPM01000118">
    <property type="protein sequence ID" value="THH29574.1"/>
    <property type="molecule type" value="Genomic_DNA"/>
</dbReference>
<dbReference type="Pfam" id="PF00400">
    <property type="entry name" value="WD40"/>
    <property type="match status" value="8"/>
</dbReference>
<feature type="region of interest" description="Disordered" evidence="4">
    <location>
        <begin position="405"/>
        <end position="430"/>
    </location>
</feature>
<dbReference type="Proteomes" id="UP000308730">
    <property type="component" value="Unassembled WGS sequence"/>
</dbReference>
<feature type="repeat" description="WD" evidence="3">
    <location>
        <begin position="795"/>
        <end position="836"/>
    </location>
</feature>
<dbReference type="Gene3D" id="2.130.10.10">
    <property type="entry name" value="YVTN repeat-like/Quinoprotein amine dehydrogenase"/>
    <property type="match status" value="2"/>
</dbReference>
<dbReference type="InterPro" id="IPR019775">
    <property type="entry name" value="WD40_repeat_CS"/>
</dbReference>
<feature type="compositionally biased region" description="Low complexity" evidence="4">
    <location>
        <begin position="457"/>
        <end position="473"/>
    </location>
</feature>
<dbReference type="AlphaFoldDB" id="A0A4S4MTK7"/>
<name>A0A4S4MTK7_9APHY</name>
<dbReference type="PROSITE" id="PS50294">
    <property type="entry name" value="WD_REPEATS_REGION"/>
    <property type="match status" value="6"/>
</dbReference>
<dbReference type="PROSITE" id="PS00678">
    <property type="entry name" value="WD_REPEATS_1"/>
    <property type="match status" value="3"/>
</dbReference>
<feature type="repeat" description="WD" evidence="3">
    <location>
        <begin position="711"/>
        <end position="752"/>
    </location>
</feature>
<feature type="repeat" description="WD" evidence="3">
    <location>
        <begin position="543"/>
        <end position="584"/>
    </location>
</feature>
<dbReference type="SUPFAM" id="SSF50969">
    <property type="entry name" value="YVTN repeat-like/Quinoprotein amine dehydrogenase"/>
    <property type="match status" value="1"/>
</dbReference>
<dbReference type="OrthoDB" id="538223at2759"/>
<dbReference type="PANTHER" id="PTHR19879">
    <property type="entry name" value="TRANSCRIPTION INITIATION FACTOR TFIID"/>
    <property type="match status" value="1"/>
</dbReference>
<reference evidence="5 6" key="1">
    <citation type="submission" date="2019-02" db="EMBL/GenBank/DDBJ databases">
        <title>Genome sequencing of the rare red list fungi Antrodiella citrinella (Flaviporus citrinellus).</title>
        <authorList>
            <person name="Buettner E."/>
            <person name="Kellner H."/>
        </authorList>
    </citation>
    <scope>NUCLEOTIDE SEQUENCE [LARGE SCALE GENOMIC DNA]</scope>
    <source>
        <strain evidence="5 6">DSM 108506</strain>
    </source>
</reference>
<dbReference type="InterPro" id="IPR015943">
    <property type="entry name" value="WD40/YVTN_repeat-like_dom_sf"/>
</dbReference>
<evidence type="ECO:0000256" key="1">
    <source>
        <dbReference type="ARBA" id="ARBA00022574"/>
    </source>
</evidence>
<protein>
    <submittedName>
        <fullName evidence="5">Uncharacterized protein</fullName>
    </submittedName>
</protein>
<sequence length="876" mass="95570">MAGIFSDKHEAAAWQVYANQLSPKGHGLPLFDPYPTKDVGASERFDVQIGDVGYIVDGAFRRLFNVALSESHPINRGVEMPENFTKLEYNERLLRHREGYLTAQNIFSKSVTQTGVEASGGGSVSTAGANLSYQFNCQSNAGAILMLKDSADALFASSNSTFKDYMRDNYEYWRAYMIQILTMSDKDYPLLLVNGAVKTSNWITASWSEKSVTHGVSVQVQAGNVTQAGVTASFMHGVSGSPAIKSGPPDFDPTDPEPKKTQCVFLPCYKAKFRPFLWMKVVAHAGDHEIPDNQDDNQDGSPQIEQDPPLPSYDDCHDHLDILLNYILKHSEADIAIACTDDIADLFDDDDWPEDLQGYLDEQMPRIDVDSKKAGSLSIEESIRRQHRRHQNAVDQELQAAMAAEEAARRAEQQAREETEALAREEAEQEAAIQAVAAHTAGEAVGAATSAVRAETGEGAQPPAEGGEAGTAAVPNTQDGVGNPPGTPQDRDQDQDMDDPRGRSYLEEAIIPENLRGASIILGKDESGHPLTTEWPHNLLYDNSSEGGAVSSLTVSKDGSHIAAGFEDTFIRIWDTRTSVLTYRLQGHSDIVWSTVFSPTENDKLLSGSADRTAIVWNVKTGDVVRTLPDHDGDVWAVAYAPDGKMIATGSVDGSVYVWDSVTGEQKHHFTGHASVILYLAFSSSGDRLVCGVDTLARLWNPISGEQVGEINGHKGIIWCMAFSKDGSRIATGAEDHTARIWNGEDGEELVILREHTAPVWAVAWSPDGTRVATGSFDKLVVVCDSWTGTRLHLFRDRPSVVNALAWADEGDFIVAGLADGAVKFWDNDSGKFIAELQGHKDKIKTLTFTRDGGNILSSSDDGTIRSWNLLDILRL</sequence>
<keyword evidence="6" id="KW-1185">Reference proteome</keyword>
<dbReference type="SMART" id="SM00320">
    <property type="entry name" value="WD40"/>
    <property type="match status" value="8"/>
</dbReference>
<evidence type="ECO:0000313" key="5">
    <source>
        <dbReference type="EMBL" id="THH29574.1"/>
    </source>
</evidence>
<feature type="repeat" description="WD" evidence="3">
    <location>
        <begin position="753"/>
        <end position="783"/>
    </location>
</feature>
<evidence type="ECO:0000256" key="4">
    <source>
        <dbReference type="SAM" id="MobiDB-lite"/>
    </source>
</evidence>
<organism evidence="5 6">
    <name type="scientific">Antrodiella citrinella</name>
    <dbReference type="NCBI Taxonomy" id="2447956"/>
    <lineage>
        <taxon>Eukaryota</taxon>
        <taxon>Fungi</taxon>
        <taxon>Dikarya</taxon>
        <taxon>Basidiomycota</taxon>
        <taxon>Agaricomycotina</taxon>
        <taxon>Agaricomycetes</taxon>
        <taxon>Polyporales</taxon>
        <taxon>Steccherinaceae</taxon>
        <taxon>Antrodiella</taxon>
    </lineage>
</organism>
<dbReference type="InterPro" id="IPR011047">
    <property type="entry name" value="Quinoprotein_ADH-like_sf"/>
</dbReference>
<dbReference type="InterPro" id="IPR001680">
    <property type="entry name" value="WD40_rpt"/>
</dbReference>
<dbReference type="InterPro" id="IPR011044">
    <property type="entry name" value="Quino_amine_DH_bsu"/>
</dbReference>
<dbReference type="PROSITE" id="PS50082">
    <property type="entry name" value="WD_REPEATS_2"/>
    <property type="match status" value="7"/>
</dbReference>
<keyword evidence="2" id="KW-0677">Repeat</keyword>
<accession>A0A4S4MTK7</accession>